<name>A0ABT1QX63_9GAMM</name>
<proteinExistence type="predicted"/>
<feature type="chain" id="PRO_5046585119" evidence="1">
    <location>
        <begin position="20"/>
        <end position="552"/>
    </location>
</feature>
<dbReference type="EMBL" id="JANFQO010000022">
    <property type="protein sequence ID" value="MCQ4166881.1"/>
    <property type="molecule type" value="Genomic_DNA"/>
</dbReference>
<dbReference type="SUPFAM" id="SSF51556">
    <property type="entry name" value="Metallo-dependent hydrolases"/>
    <property type="match status" value="1"/>
</dbReference>
<evidence type="ECO:0000313" key="3">
    <source>
        <dbReference type="EMBL" id="MCQ4166881.1"/>
    </source>
</evidence>
<dbReference type="InterPro" id="IPR033932">
    <property type="entry name" value="YtcJ-like"/>
</dbReference>
<sequence>MLRSTLALFIALACVPAAADTLLLNARIHTLDAAVPEAQALAWDEAGRILAVGDSAALQQQFPAAQRLDAGGRSVLPGLTDAHGHVLGLGLSLLNADLRGTASKAEVLARLRAHAQQLPPDSWLLGRGWDQNDWPEKVFPTAADLDAAFPDRPVYLSRIDGHASWANSAALRRAARDLDGDWQPEGGRIERRDGKASGVLVDAAMDLLDGAVPKPDAALKRKAYALAFDKLLAAGLTGVHDAGVSLDDLAVLRELADAGKLPLRLYTMADADGPALDALCRDGLYAHAGGRLQMRAVKLYVDGALGSRGAALKADYSDDAGNRGLLVTSPQAFRRSVEKAQRCKVQVATHAIGDRGNELVLDTYAAVLGAQAKSDHRWRVEHAQIVAVPDIARFARLGLIASMQPTHATSDMPWVQARIGRARLPGAYAWRRFLDAGVPLALGSDFPVEQFSPLLGLYAAVTRQDLSGQPARGWLPDQRLKMVEALRGFSLGAAYAGFAEARLGSIAAGKTADLTVLDSDVFLIRPGEIPSAKVAATLVDGRFMYGALPPPR</sequence>
<dbReference type="Proteomes" id="UP001165498">
    <property type="component" value="Unassembled WGS sequence"/>
</dbReference>
<keyword evidence="4" id="KW-1185">Reference proteome</keyword>
<organism evidence="3 4">
    <name type="scientific">Tahibacter harae</name>
    <dbReference type="NCBI Taxonomy" id="2963937"/>
    <lineage>
        <taxon>Bacteria</taxon>
        <taxon>Pseudomonadati</taxon>
        <taxon>Pseudomonadota</taxon>
        <taxon>Gammaproteobacteria</taxon>
        <taxon>Lysobacterales</taxon>
        <taxon>Rhodanobacteraceae</taxon>
        <taxon>Tahibacter</taxon>
    </lineage>
</organism>
<comment type="caution">
    <text evidence="3">The sequence shown here is derived from an EMBL/GenBank/DDBJ whole genome shotgun (WGS) entry which is preliminary data.</text>
</comment>
<dbReference type="Pfam" id="PF07969">
    <property type="entry name" value="Amidohydro_3"/>
    <property type="match status" value="1"/>
</dbReference>
<keyword evidence="1" id="KW-0732">Signal</keyword>
<dbReference type="PANTHER" id="PTHR22642">
    <property type="entry name" value="IMIDAZOLONEPROPIONASE"/>
    <property type="match status" value="1"/>
</dbReference>
<feature type="signal peptide" evidence="1">
    <location>
        <begin position="1"/>
        <end position="19"/>
    </location>
</feature>
<dbReference type="InterPro" id="IPR011059">
    <property type="entry name" value="Metal-dep_hydrolase_composite"/>
</dbReference>
<dbReference type="RefSeq" id="WP_255916068.1">
    <property type="nucleotide sequence ID" value="NZ_JANFQO010000022.1"/>
</dbReference>
<evidence type="ECO:0000256" key="1">
    <source>
        <dbReference type="SAM" id="SignalP"/>
    </source>
</evidence>
<dbReference type="PANTHER" id="PTHR22642:SF2">
    <property type="entry name" value="PROTEIN LONG AFTER FAR-RED 3"/>
    <property type="match status" value="1"/>
</dbReference>
<dbReference type="SUPFAM" id="SSF51338">
    <property type="entry name" value="Composite domain of metallo-dependent hydrolases"/>
    <property type="match status" value="1"/>
</dbReference>
<dbReference type="Gene3D" id="2.30.40.10">
    <property type="entry name" value="Urease, subunit C, domain 1"/>
    <property type="match status" value="1"/>
</dbReference>
<feature type="domain" description="Amidohydrolase 3" evidence="2">
    <location>
        <begin position="68"/>
        <end position="545"/>
    </location>
</feature>
<protein>
    <submittedName>
        <fullName evidence="3">Amidohydrolase</fullName>
    </submittedName>
</protein>
<accession>A0ABT1QX63</accession>
<evidence type="ECO:0000313" key="4">
    <source>
        <dbReference type="Proteomes" id="UP001165498"/>
    </source>
</evidence>
<dbReference type="CDD" id="cd01300">
    <property type="entry name" value="YtcJ_like"/>
    <property type="match status" value="1"/>
</dbReference>
<gene>
    <name evidence="3" type="ORF">NM961_19380</name>
</gene>
<dbReference type="InterPro" id="IPR013108">
    <property type="entry name" value="Amidohydro_3"/>
</dbReference>
<dbReference type="Gene3D" id="3.10.310.70">
    <property type="match status" value="1"/>
</dbReference>
<dbReference type="Gene3D" id="3.20.20.140">
    <property type="entry name" value="Metal-dependent hydrolases"/>
    <property type="match status" value="1"/>
</dbReference>
<dbReference type="InterPro" id="IPR032466">
    <property type="entry name" value="Metal_Hydrolase"/>
</dbReference>
<evidence type="ECO:0000259" key="2">
    <source>
        <dbReference type="Pfam" id="PF07969"/>
    </source>
</evidence>
<reference evidence="3" key="1">
    <citation type="submission" date="2022-07" db="EMBL/GenBank/DDBJ databases">
        <title>Tahibacter sp., a new gammaproteobacterium isolated from the silt sample collected at pig farm.</title>
        <authorList>
            <person name="Chen H."/>
        </authorList>
    </citation>
    <scope>NUCLEOTIDE SEQUENCE</scope>
    <source>
        <strain evidence="3">P2K</strain>
    </source>
</reference>